<dbReference type="PANTHER" id="PTHR34229">
    <property type="entry name" value="METAL TRANSPORT PROTEIN HI_1621-RELATED"/>
    <property type="match status" value="1"/>
</dbReference>
<feature type="transmembrane region" description="Helical" evidence="7">
    <location>
        <begin position="110"/>
        <end position="128"/>
    </location>
</feature>
<dbReference type="Proteomes" id="UP000679179">
    <property type="component" value="Unassembled WGS sequence"/>
</dbReference>
<dbReference type="Gene3D" id="1.10.1760.20">
    <property type="match status" value="1"/>
</dbReference>
<comment type="caution">
    <text evidence="8">The sequence shown here is derived from an EMBL/GenBank/DDBJ whole genome shotgun (WGS) entry which is preliminary data.</text>
</comment>
<feature type="transmembrane region" description="Helical" evidence="7">
    <location>
        <begin position="6"/>
        <end position="28"/>
    </location>
</feature>
<keyword evidence="4 7" id="KW-0812">Transmembrane</keyword>
<proteinExistence type="predicted"/>
<evidence type="ECO:0000256" key="3">
    <source>
        <dbReference type="ARBA" id="ARBA00022475"/>
    </source>
</evidence>
<gene>
    <name evidence="8" type="ORF">CPJCM30710_04110</name>
</gene>
<accession>A0A919RYG2</accession>
<dbReference type="AlphaFoldDB" id="A0A919RYG2"/>
<feature type="transmembrane region" description="Helical" evidence="7">
    <location>
        <begin position="140"/>
        <end position="160"/>
    </location>
</feature>
<evidence type="ECO:0000256" key="5">
    <source>
        <dbReference type="ARBA" id="ARBA00022989"/>
    </source>
</evidence>
<keyword evidence="9" id="KW-1185">Reference proteome</keyword>
<feature type="transmembrane region" description="Helical" evidence="7">
    <location>
        <begin position="40"/>
        <end position="60"/>
    </location>
</feature>
<evidence type="ECO:0000256" key="4">
    <source>
        <dbReference type="ARBA" id="ARBA00022692"/>
    </source>
</evidence>
<keyword evidence="6 7" id="KW-0472">Membrane</keyword>
<evidence type="ECO:0000313" key="8">
    <source>
        <dbReference type="EMBL" id="GIM27745.1"/>
    </source>
</evidence>
<dbReference type="EMBL" id="BOPZ01000002">
    <property type="protein sequence ID" value="GIM27745.1"/>
    <property type="molecule type" value="Genomic_DNA"/>
</dbReference>
<dbReference type="GO" id="GO:0000041">
    <property type="term" value="P:transition metal ion transport"/>
    <property type="evidence" value="ECO:0007669"/>
    <property type="project" value="InterPro"/>
</dbReference>
<reference evidence="8" key="1">
    <citation type="submission" date="2021-03" db="EMBL/GenBank/DDBJ databases">
        <title>Taxonomic study of Clostridium polyendosporum from meadow-gley soil under rice.</title>
        <authorList>
            <person name="Kobayashi H."/>
            <person name="Tanizawa Y."/>
            <person name="Yagura M."/>
        </authorList>
    </citation>
    <scope>NUCLEOTIDE SEQUENCE</scope>
    <source>
        <strain evidence="8">JCM 30710</strain>
    </source>
</reference>
<sequence length="226" mass="23919">MHIPDGYIGLETAVPFIGIMVSIWRKALKKIKTTLKKKHIPVLSIGAAFSFTVMMFNVPLPGGSSGHAVGAVLLAVLLGPWAACIGVSLALIIQALVFGDGGIWAIGANSFNIAFAMPFAGYCTYKLIRGSAESLSKRDLLAAAVAGYVGLNIAALLTALEFGIQPLLFKAADGTPLYSPYPLWISVPVMMFEHLLIGGPIEGAITMLAYLYVGKSNPNLIDIKKV</sequence>
<organism evidence="8 9">
    <name type="scientific">Clostridium polyendosporum</name>
    <dbReference type="NCBI Taxonomy" id="69208"/>
    <lineage>
        <taxon>Bacteria</taxon>
        <taxon>Bacillati</taxon>
        <taxon>Bacillota</taxon>
        <taxon>Clostridia</taxon>
        <taxon>Eubacteriales</taxon>
        <taxon>Clostridiaceae</taxon>
        <taxon>Clostridium</taxon>
    </lineage>
</organism>
<protein>
    <recommendedName>
        <fullName evidence="10">Cobalt/nickel transport system permease protein</fullName>
    </recommendedName>
</protein>
<keyword evidence="5 7" id="KW-1133">Transmembrane helix</keyword>
<dbReference type="GO" id="GO:0005886">
    <property type="term" value="C:plasma membrane"/>
    <property type="evidence" value="ECO:0007669"/>
    <property type="project" value="UniProtKB-SubCell"/>
</dbReference>
<evidence type="ECO:0000256" key="2">
    <source>
        <dbReference type="ARBA" id="ARBA00022448"/>
    </source>
</evidence>
<keyword evidence="2" id="KW-0813">Transport</keyword>
<evidence type="ECO:0000256" key="1">
    <source>
        <dbReference type="ARBA" id="ARBA00004651"/>
    </source>
</evidence>
<feature type="transmembrane region" description="Helical" evidence="7">
    <location>
        <begin position="72"/>
        <end position="98"/>
    </location>
</feature>
<dbReference type="PANTHER" id="PTHR34229:SF1">
    <property type="entry name" value="METAL TRANSPORT PROTEIN HI_1621-RELATED"/>
    <property type="match status" value="1"/>
</dbReference>
<evidence type="ECO:0008006" key="10">
    <source>
        <dbReference type="Google" id="ProtNLM"/>
    </source>
</evidence>
<dbReference type="Pfam" id="PF01891">
    <property type="entry name" value="CbiM"/>
    <property type="match status" value="1"/>
</dbReference>
<name>A0A919RYG2_9CLOT</name>
<keyword evidence="3" id="KW-1003">Cell membrane</keyword>
<evidence type="ECO:0000256" key="6">
    <source>
        <dbReference type="ARBA" id="ARBA00023136"/>
    </source>
</evidence>
<dbReference type="InterPro" id="IPR002751">
    <property type="entry name" value="CbiM/NikMN"/>
</dbReference>
<evidence type="ECO:0000313" key="9">
    <source>
        <dbReference type="Proteomes" id="UP000679179"/>
    </source>
</evidence>
<dbReference type="RefSeq" id="WP_246503429.1">
    <property type="nucleotide sequence ID" value="NZ_BOPZ01000002.1"/>
</dbReference>
<comment type="subcellular location">
    <subcellularLocation>
        <location evidence="1">Cell membrane</location>
        <topology evidence="1">Multi-pass membrane protein</topology>
    </subcellularLocation>
</comment>
<dbReference type="NCBIfam" id="NF008873">
    <property type="entry name" value="PRK11909.1"/>
    <property type="match status" value="1"/>
</dbReference>
<evidence type="ECO:0000256" key="7">
    <source>
        <dbReference type="SAM" id="Phobius"/>
    </source>
</evidence>